<gene>
    <name evidence="2" type="ORF">MW084_07705</name>
</gene>
<proteinExistence type="predicted"/>
<evidence type="ECO:0000313" key="3">
    <source>
        <dbReference type="Proteomes" id="UP001056383"/>
    </source>
</evidence>
<dbReference type="Proteomes" id="UP001056383">
    <property type="component" value="Chromosome"/>
</dbReference>
<dbReference type="RefSeq" id="WP_010469239.1">
    <property type="nucleotide sequence ID" value="NZ_CP095474.1"/>
</dbReference>
<organism evidence="2 3">
    <name type="scientific">Streptomyces sudanensis</name>
    <dbReference type="NCBI Taxonomy" id="436397"/>
    <lineage>
        <taxon>Bacteria</taxon>
        <taxon>Bacillati</taxon>
        <taxon>Actinomycetota</taxon>
        <taxon>Actinomycetes</taxon>
        <taxon>Kitasatosporales</taxon>
        <taxon>Streptomycetaceae</taxon>
        <taxon>Streptomyces</taxon>
    </lineage>
</organism>
<reference evidence="2" key="1">
    <citation type="submission" date="2022-04" db="EMBL/GenBank/DDBJ databases">
        <title>Systematic whole-genome sequencing reveals an unexpected diversity among actinomycetoma pathogens and provides insights into their antibacterial susceptibilities.</title>
        <authorList>
            <person name="Watson A.K."/>
            <person name="Kepplinger B."/>
            <person name="Bakhiet S.M."/>
            <person name="Mhmoud N.A."/>
            <person name="Chapman J."/>
            <person name="Allenby N."/>
            <person name="Mickiewicz K."/>
            <person name="Goodfellow M."/>
            <person name="Fahal A.H."/>
            <person name="Errington J."/>
        </authorList>
    </citation>
    <scope>NUCLEOTIDE SEQUENCE</scope>
    <source>
        <strain evidence="2">SD 504</strain>
    </source>
</reference>
<keyword evidence="1" id="KW-0812">Transmembrane</keyword>
<keyword evidence="3" id="KW-1185">Reference proteome</keyword>
<accession>A0ABY4TA71</accession>
<evidence type="ECO:0008006" key="4">
    <source>
        <dbReference type="Google" id="ProtNLM"/>
    </source>
</evidence>
<dbReference type="EMBL" id="CP095474">
    <property type="protein sequence ID" value="URN15859.1"/>
    <property type="molecule type" value="Genomic_DNA"/>
</dbReference>
<sequence>MATGSEDGPASLYGPVSLALGVLALLGAVFAGFLGIAIPLLSGSLAVTFGLLGLGRGVARGRCAVGLATGALGVLYPVLLVGFLGV</sequence>
<keyword evidence="1" id="KW-0472">Membrane</keyword>
<evidence type="ECO:0000256" key="1">
    <source>
        <dbReference type="SAM" id="Phobius"/>
    </source>
</evidence>
<keyword evidence="1" id="KW-1133">Transmembrane helix</keyword>
<name>A0ABY4TA71_9ACTN</name>
<protein>
    <recommendedName>
        <fullName evidence="4">DUF4190 domain-containing protein</fullName>
    </recommendedName>
</protein>
<evidence type="ECO:0000313" key="2">
    <source>
        <dbReference type="EMBL" id="URN15859.1"/>
    </source>
</evidence>
<feature type="transmembrane region" description="Helical" evidence="1">
    <location>
        <begin position="64"/>
        <end position="84"/>
    </location>
</feature>
<feature type="transmembrane region" description="Helical" evidence="1">
    <location>
        <begin position="20"/>
        <end position="52"/>
    </location>
</feature>